<evidence type="ECO:0000313" key="7">
    <source>
        <dbReference type="EMBL" id="GEM81986.1"/>
    </source>
</evidence>
<dbReference type="GO" id="GO:0020037">
    <property type="term" value="F:heme binding"/>
    <property type="evidence" value="ECO:0007669"/>
    <property type="project" value="InterPro"/>
</dbReference>
<keyword evidence="5" id="KW-0732">Signal</keyword>
<dbReference type="NCBIfam" id="TIGR04485">
    <property type="entry name" value="thiosulf_SoxX"/>
    <property type="match status" value="1"/>
</dbReference>
<dbReference type="GO" id="GO:0009055">
    <property type="term" value="F:electron transfer activity"/>
    <property type="evidence" value="ECO:0007669"/>
    <property type="project" value="InterPro"/>
</dbReference>
<dbReference type="PROSITE" id="PS51007">
    <property type="entry name" value="CYTC"/>
    <property type="match status" value="1"/>
</dbReference>
<dbReference type="Gene3D" id="1.10.760.10">
    <property type="entry name" value="Cytochrome c-like domain"/>
    <property type="match status" value="1"/>
</dbReference>
<feature type="domain" description="Cytochrome c" evidence="6">
    <location>
        <begin position="86"/>
        <end position="180"/>
    </location>
</feature>
<feature type="chain" id="PRO_5022039843" evidence="5">
    <location>
        <begin position="21"/>
        <end position="187"/>
    </location>
</feature>
<accession>A0A511QZ56</accession>
<dbReference type="SUPFAM" id="SSF46626">
    <property type="entry name" value="Cytochrome c"/>
    <property type="match status" value="1"/>
</dbReference>
<comment type="caution">
    <text evidence="7">The sequence shown here is derived from an EMBL/GenBank/DDBJ whole genome shotgun (WGS) entry which is preliminary data.</text>
</comment>
<dbReference type="Pfam" id="PF00034">
    <property type="entry name" value="Cytochrom_C"/>
    <property type="match status" value="1"/>
</dbReference>
<dbReference type="InterPro" id="IPR036909">
    <property type="entry name" value="Cyt_c-like_dom_sf"/>
</dbReference>
<gene>
    <name evidence="7" type="ORF">MHY01S_01520</name>
</gene>
<evidence type="ECO:0000256" key="4">
    <source>
        <dbReference type="PROSITE-ProRule" id="PRU00433"/>
    </source>
</evidence>
<reference evidence="7 8" key="1">
    <citation type="submission" date="2019-07" db="EMBL/GenBank/DDBJ databases">
        <title>Whole genome shotgun sequence of Meiothermus hypogaeus NBRC 106114.</title>
        <authorList>
            <person name="Hosoyama A."/>
            <person name="Uohara A."/>
            <person name="Ohji S."/>
            <person name="Ichikawa N."/>
        </authorList>
    </citation>
    <scope>NUCLEOTIDE SEQUENCE [LARGE SCALE GENOMIC DNA]</scope>
    <source>
        <strain evidence="7 8">NBRC 106114</strain>
    </source>
</reference>
<keyword evidence="3 4" id="KW-0408">Iron</keyword>
<evidence type="ECO:0000256" key="3">
    <source>
        <dbReference type="ARBA" id="ARBA00023004"/>
    </source>
</evidence>
<feature type="signal peptide" evidence="5">
    <location>
        <begin position="1"/>
        <end position="20"/>
    </location>
</feature>
<proteinExistence type="predicted"/>
<dbReference type="PIRSF" id="PIRSF024608">
    <property type="entry name" value="UCP024608"/>
    <property type="match status" value="1"/>
</dbReference>
<sequence>MKTRYFVGLLAMLLVGLTLSQQGPFQQRVQQAINSGGSKFAETMKQDRDQALCSQYRDKLPPEEVGAFLERQRALIKYPADGKLMGDWKQGEALFTNPRKGNCYACHTGDPKEAGAGRMGPGLVGYGQRGTSEAVVKYTYDKIYNAWASMPCSLMYRAGHHGILTPEETAHVTAFLLDPASPVNAKR</sequence>
<evidence type="ECO:0000256" key="2">
    <source>
        <dbReference type="ARBA" id="ARBA00022723"/>
    </source>
</evidence>
<dbReference type="AlphaFoldDB" id="A0A511QZ56"/>
<organism evidence="7 8">
    <name type="scientific">Meiothermus hypogaeus NBRC 106114</name>
    <dbReference type="NCBI Taxonomy" id="1227553"/>
    <lineage>
        <taxon>Bacteria</taxon>
        <taxon>Thermotogati</taxon>
        <taxon>Deinococcota</taxon>
        <taxon>Deinococci</taxon>
        <taxon>Thermales</taxon>
        <taxon>Thermaceae</taxon>
        <taxon>Meiothermus</taxon>
    </lineage>
</organism>
<dbReference type="InterPro" id="IPR016823">
    <property type="entry name" value="Thiosulf_SoxX_II"/>
</dbReference>
<dbReference type="Proteomes" id="UP000321197">
    <property type="component" value="Unassembled WGS sequence"/>
</dbReference>
<dbReference type="InterPro" id="IPR009056">
    <property type="entry name" value="Cyt_c-like_dom"/>
</dbReference>
<dbReference type="EMBL" id="BJXL01000002">
    <property type="protein sequence ID" value="GEM81986.1"/>
    <property type="molecule type" value="Genomic_DNA"/>
</dbReference>
<protein>
    <submittedName>
        <fullName evidence="7">Sulfur oxidation c-type cytochrome SoxX</fullName>
    </submittedName>
</protein>
<evidence type="ECO:0000259" key="6">
    <source>
        <dbReference type="PROSITE" id="PS51007"/>
    </source>
</evidence>
<dbReference type="InterPro" id="IPR030999">
    <property type="entry name" value="Thiosulf_SoxX"/>
</dbReference>
<evidence type="ECO:0000313" key="8">
    <source>
        <dbReference type="Proteomes" id="UP000321197"/>
    </source>
</evidence>
<keyword evidence="1 4" id="KW-0349">Heme</keyword>
<evidence type="ECO:0000256" key="5">
    <source>
        <dbReference type="SAM" id="SignalP"/>
    </source>
</evidence>
<dbReference type="GO" id="GO:0046872">
    <property type="term" value="F:metal ion binding"/>
    <property type="evidence" value="ECO:0007669"/>
    <property type="project" value="UniProtKB-KW"/>
</dbReference>
<evidence type="ECO:0000256" key="1">
    <source>
        <dbReference type="ARBA" id="ARBA00022617"/>
    </source>
</evidence>
<name>A0A511QZ56_9DEIN</name>
<keyword evidence="2 4" id="KW-0479">Metal-binding</keyword>